<evidence type="ECO:0000313" key="2">
    <source>
        <dbReference type="EMBL" id="BBH01095.1"/>
    </source>
</evidence>
<dbReference type="AlphaFoldDB" id="A0A4Y1RAP9"/>
<proteinExistence type="predicted"/>
<dbReference type="InterPro" id="IPR011990">
    <property type="entry name" value="TPR-like_helical_dom_sf"/>
</dbReference>
<dbReference type="PANTHER" id="PTHR36350:SF2">
    <property type="entry name" value="PROTEIN, PUTATIVE-RELATED"/>
    <property type="match status" value="1"/>
</dbReference>
<dbReference type="PANTHER" id="PTHR36350">
    <property type="entry name" value="TRANSMEMBRANE PROTEIN"/>
    <property type="match status" value="1"/>
</dbReference>
<protein>
    <submittedName>
        <fullName evidence="2">Uncharacterized protein</fullName>
    </submittedName>
</protein>
<sequence>MAVHLGLIGCQEKFKVNFSYLEQRTPCIRNLSMSQAFTAESLLKISLRHINHQNQRRKLLVIRVLFCKVSLQLTFSYLHCRFVCSSFVIFEQSLQGKLPSMEDCYGHGPCKSRTLMLFFAHFSGTRYVSPYNINAGKDHGCHRSIFSSNTETFGEIHHVNGAQAPSQFQQPFSSFTFFLVFHTPCRVGACFSPVISALNKPSTPSTNDKDDKKLIVRGIGGASVVLACVLGIMNCNYKFTPRAIAGVRDPYQTSRSSVKQDILYPKSAKDVLQSLLMVNENVASSKTSILPNFKNLKSPPEPSIKDCEDLTIQAAGLIKSGKGDRAERQLEDIYNNMVKGGKTESAYNVQMALVAILIFQGKYQEALKWICLNKDHAVASDGRVHLYKAIIYTMLEENKEAKEYWETFIGSLDNEGLPNPMSSPSHGSKHKQHSGRIKI</sequence>
<accession>A0A4Y1RAP9</accession>
<feature type="region of interest" description="Disordered" evidence="1">
    <location>
        <begin position="416"/>
        <end position="439"/>
    </location>
</feature>
<gene>
    <name evidence="2" type="ORF">Prudu_011256</name>
</gene>
<reference evidence="2" key="1">
    <citation type="journal article" date="2019" name="Science">
        <title>Mutation of a bHLH transcription factor allowed almond domestication.</title>
        <authorList>
            <person name="Sanchez-Perez R."/>
            <person name="Pavan S."/>
            <person name="Mazzeo R."/>
            <person name="Moldovan C."/>
            <person name="Aiese Cigliano R."/>
            <person name="Del Cueto J."/>
            <person name="Ricciardi F."/>
            <person name="Lotti C."/>
            <person name="Ricciardi L."/>
            <person name="Dicenta F."/>
            <person name="Lopez-Marques R.L."/>
            <person name="Lindberg Moller B."/>
        </authorList>
    </citation>
    <scope>NUCLEOTIDE SEQUENCE</scope>
</reference>
<name>A0A4Y1RAP9_PRUDU</name>
<dbReference type="Gene3D" id="1.25.40.10">
    <property type="entry name" value="Tetratricopeptide repeat domain"/>
    <property type="match status" value="1"/>
</dbReference>
<feature type="compositionally biased region" description="Basic residues" evidence="1">
    <location>
        <begin position="427"/>
        <end position="439"/>
    </location>
</feature>
<dbReference type="EMBL" id="AP019300">
    <property type="protein sequence ID" value="BBH01095.1"/>
    <property type="molecule type" value="Genomic_DNA"/>
</dbReference>
<evidence type="ECO:0000256" key="1">
    <source>
        <dbReference type="SAM" id="MobiDB-lite"/>
    </source>
</evidence>
<organism evidence="2">
    <name type="scientific">Prunus dulcis</name>
    <name type="common">Almond</name>
    <name type="synonym">Amygdalus dulcis</name>
    <dbReference type="NCBI Taxonomy" id="3755"/>
    <lineage>
        <taxon>Eukaryota</taxon>
        <taxon>Viridiplantae</taxon>
        <taxon>Streptophyta</taxon>
        <taxon>Embryophyta</taxon>
        <taxon>Tracheophyta</taxon>
        <taxon>Spermatophyta</taxon>
        <taxon>Magnoliopsida</taxon>
        <taxon>eudicotyledons</taxon>
        <taxon>Gunneridae</taxon>
        <taxon>Pentapetalae</taxon>
        <taxon>rosids</taxon>
        <taxon>fabids</taxon>
        <taxon>Rosales</taxon>
        <taxon>Rosaceae</taxon>
        <taxon>Amygdaloideae</taxon>
        <taxon>Amygdaleae</taxon>
        <taxon>Prunus</taxon>
    </lineage>
</organism>